<dbReference type="AlphaFoldDB" id="A0A2N6LP94"/>
<accession>A0A2N6LP94</accession>
<feature type="transmembrane region" description="Helical" evidence="6">
    <location>
        <begin position="97"/>
        <end position="116"/>
    </location>
</feature>
<keyword evidence="5 6" id="KW-0472">Membrane</keyword>
<comment type="caution">
    <text evidence="7">The sequence shown here is derived from an EMBL/GenBank/DDBJ whole genome shotgun (WGS) entry which is preliminary data.</text>
</comment>
<reference evidence="7 8" key="1">
    <citation type="submission" date="2017-07" db="EMBL/GenBank/DDBJ databases">
        <title>Genomes of Fischerella (Mastigocladus) sp. strains.</title>
        <authorList>
            <person name="Miller S.R."/>
        </authorList>
    </citation>
    <scope>NUCLEOTIDE SEQUENCE [LARGE SCALE GENOMIC DNA]</scope>
    <source>
        <strain evidence="7 8">CCMEE 5318</strain>
    </source>
</reference>
<sequence>MITQLLLVGVIAGIIGGMYGGGGFVIVPAMTFLVGISQKSATGLSLGVQLFSILGAVVYYREGYLSIKYAIFVAVGMILGNFLGASLATQSFVSDAFIKKTYGLFLLFAAVKYLFLRS</sequence>
<evidence type="ECO:0000256" key="4">
    <source>
        <dbReference type="ARBA" id="ARBA00022989"/>
    </source>
</evidence>
<gene>
    <name evidence="7" type="ORF">CEN46_01180</name>
</gene>
<evidence type="ECO:0000256" key="2">
    <source>
        <dbReference type="ARBA" id="ARBA00009142"/>
    </source>
</evidence>
<dbReference type="Proteomes" id="UP000235081">
    <property type="component" value="Unassembled WGS sequence"/>
</dbReference>
<evidence type="ECO:0000256" key="6">
    <source>
        <dbReference type="RuleBase" id="RU363041"/>
    </source>
</evidence>
<evidence type="ECO:0000313" key="7">
    <source>
        <dbReference type="EMBL" id="PMB27580.1"/>
    </source>
</evidence>
<evidence type="ECO:0000256" key="5">
    <source>
        <dbReference type="ARBA" id="ARBA00023136"/>
    </source>
</evidence>
<dbReference type="InterPro" id="IPR051598">
    <property type="entry name" value="TSUP/Inactive_protease-like"/>
</dbReference>
<evidence type="ECO:0000313" key="8">
    <source>
        <dbReference type="Proteomes" id="UP000235081"/>
    </source>
</evidence>
<evidence type="ECO:0000256" key="3">
    <source>
        <dbReference type="ARBA" id="ARBA00022692"/>
    </source>
</evidence>
<keyword evidence="4 6" id="KW-1133">Transmembrane helix</keyword>
<name>A0A2N6LP94_9CYAN</name>
<dbReference type="GO" id="GO:0005886">
    <property type="term" value="C:plasma membrane"/>
    <property type="evidence" value="ECO:0007669"/>
    <property type="project" value="UniProtKB-SubCell"/>
</dbReference>
<comment type="subcellular location">
    <subcellularLocation>
        <location evidence="6">Cell membrane</location>
        <topology evidence="6">Multi-pass membrane protein</topology>
    </subcellularLocation>
    <subcellularLocation>
        <location evidence="1">Membrane</location>
        <topology evidence="1">Multi-pass membrane protein</topology>
    </subcellularLocation>
</comment>
<dbReference type="RefSeq" id="WP_102180107.1">
    <property type="nucleotide sequence ID" value="NZ_NMQE01000028.1"/>
</dbReference>
<keyword evidence="6" id="KW-1003">Cell membrane</keyword>
<evidence type="ECO:0000256" key="1">
    <source>
        <dbReference type="ARBA" id="ARBA00004141"/>
    </source>
</evidence>
<protein>
    <recommendedName>
        <fullName evidence="6">Probable membrane transporter protein</fullName>
    </recommendedName>
</protein>
<proteinExistence type="inferred from homology"/>
<dbReference type="InterPro" id="IPR002781">
    <property type="entry name" value="TM_pro_TauE-like"/>
</dbReference>
<dbReference type="PANTHER" id="PTHR43701:SF2">
    <property type="entry name" value="MEMBRANE TRANSPORTER PROTEIN YJNA-RELATED"/>
    <property type="match status" value="1"/>
</dbReference>
<feature type="transmembrane region" description="Helical" evidence="6">
    <location>
        <begin position="41"/>
        <end position="60"/>
    </location>
</feature>
<feature type="transmembrane region" description="Helical" evidence="6">
    <location>
        <begin position="6"/>
        <end position="34"/>
    </location>
</feature>
<comment type="similarity">
    <text evidence="2 6">Belongs to the 4-toluene sulfonate uptake permease (TSUP) (TC 2.A.102) family.</text>
</comment>
<dbReference type="EMBL" id="NMQE01000028">
    <property type="protein sequence ID" value="PMB27580.1"/>
    <property type="molecule type" value="Genomic_DNA"/>
</dbReference>
<dbReference type="PANTHER" id="PTHR43701">
    <property type="entry name" value="MEMBRANE TRANSPORTER PROTEIN MJ0441-RELATED"/>
    <property type="match status" value="1"/>
</dbReference>
<feature type="transmembrane region" description="Helical" evidence="6">
    <location>
        <begin position="66"/>
        <end position="85"/>
    </location>
</feature>
<dbReference type="Pfam" id="PF01925">
    <property type="entry name" value="TauE"/>
    <property type="match status" value="1"/>
</dbReference>
<keyword evidence="3 6" id="KW-0812">Transmembrane</keyword>
<organism evidence="7 8">
    <name type="scientific">Fischerella thermalis CCMEE 5318</name>
    <dbReference type="NCBI Taxonomy" id="2019666"/>
    <lineage>
        <taxon>Bacteria</taxon>
        <taxon>Bacillati</taxon>
        <taxon>Cyanobacteriota</taxon>
        <taxon>Cyanophyceae</taxon>
        <taxon>Nostocales</taxon>
        <taxon>Hapalosiphonaceae</taxon>
        <taxon>Fischerella</taxon>
    </lineage>
</organism>